<gene>
    <name evidence="1" type="ORF">TCNE_LOCUS19063</name>
</gene>
<evidence type="ECO:0000313" key="3">
    <source>
        <dbReference type="WBParaSite" id="TCNE_0001906701-mRNA-1"/>
    </source>
</evidence>
<evidence type="ECO:0000313" key="1">
    <source>
        <dbReference type="EMBL" id="VDM50384.1"/>
    </source>
</evidence>
<sequence>MPAAKPVLVGHLRVYMRGPDQRAEGNNANHIPSLKEIEDLEDADLLDIFKSSNLGTTRPPEPQFLSLSTLVISHMQMLTAPPFSSNGFIERNNEGRRESIPIERNRGFETPMYHSTFANAPFSSAAYTVGSNLGQLASSGAQVFVSGAEHFGRAFGVDTGRLSSNLFDMGSAFLGRKK</sequence>
<protein>
    <submittedName>
        <fullName evidence="3">Dirigent protein</fullName>
    </submittedName>
</protein>
<keyword evidence="2" id="KW-1185">Reference proteome</keyword>
<dbReference type="Proteomes" id="UP000050794">
    <property type="component" value="Unassembled WGS sequence"/>
</dbReference>
<evidence type="ECO:0000313" key="2">
    <source>
        <dbReference type="Proteomes" id="UP000050794"/>
    </source>
</evidence>
<dbReference type="WBParaSite" id="TCNE_0001906701-mRNA-1">
    <property type="protein sequence ID" value="TCNE_0001906701-mRNA-1"/>
    <property type="gene ID" value="TCNE_0001906701"/>
</dbReference>
<dbReference type="AlphaFoldDB" id="A0A183VE93"/>
<reference evidence="1 2" key="2">
    <citation type="submission" date="2018-11" db="EMBL/GenBank/DDBJ databases">
        <authorList>
            <consortium name="Pathogen Informatics"/>
        </authorList>
    </citation>
    <scope>NUCLEOTIDE SEQUENCE [LARGE SCALE GENOMIC DNA]</scope>
</reference>
<dbReference type="EMBL" id="UYWY01026337">
    <property type="protein sequence ID" value="VDM50384.1"/>
    <property type="molecule type" value="Genomic_DNA"/>
</dbReference>
<organism evidence="2 3">
    <name type="scientific">Toxocara canis</name>
    <name type="common">Canine roundworm</name>
    <dbReference type="NCBI Taxonomy" id="6265"/>
    <lineage>
        <taxon>Eukaryota</taxon>
        <taxon>Metazoa</taxon>
        <taxon>Ecdysozoa</taxon>
        <taxon>Nematoda</taxon>
        <taxon>Chromadorea</taxon>
        <taxon>Rhabditida</taxon>
        <taxon>Spirurina</taxon>
        <taxon>Ascaridomorpha</taxon>
        <taxon>Ascaridoidea</taxon>
        <taxon>Toxocaridae</taxon>
        <taxon>Toxocara</taxon>
    </lineage>
</organism>
<reference evidence="3" key="1">
    <citation type="submission" date="2016-06" db="UniProtKB">
        <authorList>
            <consortium name="WormBaseParasite"/>
        </authorList>
    </citation>
    <scope>IDENTIFICATION</scope>
</reference>
<proteinExistence type="predicted"/>
<name>A0A183VE93_TOXCA</name>
<accession>A0A183VE93</accession>